<dbReference type="InterPro" id="IPR012337">
    <property type="entry name" value="RNaseH-like_sf"/>
</dbReference>
<dbReference type="Pfam" id="PF13683">
    <property type="entry name" value="rve_3"/>
    <property type="match status" value="1"/>
</dbReference>
<organism evidence="2 3">
    <name type="scientific">Polystyrenella longa</name>
    <dbReference type="NCBI Taxonomy" id="2528007"/>
    <lineage>
        <taxon>Bacteria</taxon>
        <taxon>Pseudomonadati</taxon>
        <taxon>Planctomycetota</taxon>
        <taxon>Planctomycetia</taxon>
        <taxon>Planctomycetales</taxon>
        <taxon>Planctomycetaceae</taxon>
        <taxon>Polystyrenella</taxon>
    </lineage>
</organism>
<protein>
    <recommendedName>
        <fullName evidence="1">Integrase catalytic domain-containing protein</fullName>
    </recommendedName>
</protein>
<sequence length="84" mass="9779">MNAYLERFMRSLKSECLNKMIFFGQHSLERALKEYVAHYHFERNHQGLGNQLIDPGEEVGSIAGKVECREHLGGLLKYYYRDAA</sequence>
<reference evidence="2 3" key="1">
    <citation type="submission" date="2019-02" db="EMBL/GenBank/DDBJ databases">
        <title>Deep-cultivation of Planctomycetes and their phenomic and genomic characterization uncovers novel biology.</title>
        <authorList>
            <person name="Wiegand S."/>
            <person name="Jogler M."/>
            <person name="Boedeker C."/>
            <person name="Pinto D."/>
            <person name="Vollmers J."/>
            <person name="Rivas-Marin E."/>
            <person name="Kohn T."/>
            <person name="Peeters S.H."/>
            <person name="Heuer A."/>
            <person name="Rast P."/>
            <person name="Oberbeckmann S."/>
            <person name="Bunk B."/>
            <person name="Jeske O."/>
            <person name="Meyerdierks A."/>
            <person name="Storesund J.E."/>
            <person name="Kallscheuer N."/>
            <person name="Luecker S."/>
            <person name="Lage O.M."/>
            <person name="Pohl T."/>
            <person name="Merkel B.J."/>
            <person name="Hornburger P."/>
            <person name="Mueller R.-W."/>
            <person name="Bruemmer F."/>
            <person name="Labrenz M."/>
            <person name="Spormann A.M."/>
            <person name="Op den Camp H."/>
            <person name="Overmann J."/>
            <person name="Amann R."/>
            <person name="Jetten M.S.M."/>
            <person name="Mascher T."/>
            <person name="Medema M.H."/>
            <person name="Devos D.P."/>
            <person name="Kaster A.-K."/>
            <person name="Ovreas L."/>
            <person name="Rohde M."/>
            <person name="Galperin M.Y."/>
            <person name="Jogler C."/>
        </authorList>
    </citation>
    <scope>NUCLEOTIDE SEQUENCE [LARGE SCALE GENOMIC DNA]</scope>
    <source>
        <strain evidence="2 3">Pla110</strain>
    </source>
</reference>
<evidence type="ECO:0000259" key="1">
    <source>
        <dbReference type="Pfam" id="PF13683"/>
    </source>
</evidence>
<evidence type="ECO:0000313" key="3">
    <source>
        <dbReference type="Proteomes" id="UP000317178"/>
    </source>
</evidence>
<dbReference type="SUPFAM" id="SSF53098">
    <property type="entry name" value="Ribonuclease H-like"/>
    <property type="match status" value="1"/>
</dbReference>
<dbReference type="Proteomes" id="UP000317178">
    <property type="component" value="Chromosome"/>
</dbReference>
<dbReference type="AlphaFoldDB" id="A0A518CTG2"/>
<dbReference type="GO" id="GO:0015074">
    <property type="term" value="P:DNA integration"/>
    <property type="evidence" value="ECO:0007669"/>
    <property type="project" value="InterPro"/>
</dbReference>
<name>A0A518CTG2_9PLAN</name>
<accession>A0A518CTG2</accession>
<dbReference type="KEGG" id="plon:Pla110_42640"/>
<dbReference type="OrthoDB" id="291172at2"/>
<dbReference type="InterPro" id="IPR001584">
    <property type="entry name" value="Integrase_cat-core"/>
</dbReference>
<dbReference type="EMBL" id="CP036281">
    <property type="protein sequence ID" value="QDU82506.1"/>
    <property type="molecule type" value="Genomic_DNA"/>
</dbReference>
<feature type="domain" description="Integrase catalytic" evidence="1">
    <location>
        <begin position="2"/>
        <end position="51"/>
    </location>
</feature>
<evidence type="ECO:0000313" key="2">
    <source>
        <dbReference type="EMBL" id="QDU82506.1"/>
    </source>
</evidence>
<gene>
    <name evidence="2" type="ORF">Pla110_42640</name>
</gene>
<proteinExistence type="predicted"/>
<keyword evidence="3" id="KW-1185">Reference proteome</keyword>